<dbReference type="Proteomes" id="UP001487740">
    <property type="component" value="Unassembled WGS sequence"/>
</dbReference>
<dbReference type="EMBL" id="JARAKH010000035">
    <property type="protein sequence ID" value="KAK8384252.1"/>
    <property type="molecule type" value="Genomic_DNA"/>
</dbReference>
<dbReference type="SMART" id="SM00042">
    <property type="entry name" value="CUB"/>
    <property type="match status" value="1"/>
</dbReference>
<dbReference type="EC" id="3.4.21.10" evidence="3"/>
<evidence type="ECO:0000313" key="19">
    <source>
        <dbReference type="Proteomes" id="UP001487740"/>
    </source>
</evidence>
<evidence type="ECO:0000256" key="4">
    <source>
        <dbReference type="ARBA" id="ARBA00017161"/>
    </source>
</evidence>
<evidence type="ECO:0000256" key="11">
    <source>
        <dbReference type="ARBA" id="ARBA00023180"/>
    </source>
</evidence>
<name>A0AAW0TAA1_SCYPA</name>
<dbReference type="AlphaFoldDB" id="A0AAW0TAA1"/>
<comment type="catalytic activity">
    <reaction evidence="1">
        <text>Preferential cleavage: Arg-|-Xaa, Lys-|-Xaa.</text>
        <dbReference type="EC" id="3.4.21.10"/>
    </reaction>
</comment>
<keyword evidence="5 15" id="KW-0645">Protease</keyword>
<keyword evidence="7 15" id="KW-0378">Hydrolase</keyword>
<dbReference type="InterPro" id="IPR000859">
    <property type="entry name" value="CUB_dom"/>
</dbReference>
<dbReference type="GO" id="GO:0006508">
    <property type="term" value="P:proteolysis"/>
    <property type="evidence" value="ECO:0007669"/>
    <property type="project" value="UniProtKB-KW"/>
</dbReference>
<comment type="similarity">
    <text evidence="12">Belongs to the peptidase S1 family. CLIP subfamily.</text>
</comment>
<dbReference type="InterPro" id="IPR043504">
    <property type="entry name" value="Peptidase_S1_PA_chymotrypsin"/>
</dbReference>
<comment type="caution">
    <text evidence="18">The sequence shown here is derived from an EMBL/GenBank/DDBJ whole genome shotgun (WGS) entry which is preliminary data.</text>
</comment>
<dbReference type="PROSITE" id="PS00134">
    <property type="entry name" value="TRYPSIN_HIS"/>
    <property type="match status" value="1"/>
</dbReference>
<dbReference type="InterPro" id="IPR018114">
    <property type="entry name" value="TRYPSIN_HIS"/>
</dbReference>
<dbReference type="PANTHER" id="PTHR24252">
    <property type="entry name" value="ACROSIN-RELATED"/>
    <property type="match status" value="1"/>
</dbReference>
<proteinExistence type="inferred from homology"/>
<dbReference type="InterPro" id="IPR033116">
    <property type="entry name" value="TRYPSIN_SER"/>
</dbReference>
<dbReference type="PROSITE" id="PS01180">
    <property type="entry name" value="CUB"/>
    <property type="match status" value="1"/>
</dbReference>
<dbReference type="SUPFAM" id="SSF49854">
    <property type="entry name" value="Spermadhesin, CUB domain"/>
    <property type="match status" value="1"/>
</dbReference>
<accession>A0AAW0TAA1</accession>
<evidence type="ECO:0000256" key="15">
    <source>
        <dbReference type="RuleBase" id="RU363034"/>
    </source>
</evidence>
<dbReference type="PANTHER" id="PTHR24252:SF7">
    <property type="entry name" value="HYALIN"/>
    <property type="match status" value="1"/>
</dbReference>
<reference evidence="18 19" key="1">
    <citation type="submission" date="2023-03" db="EMBL/GenBank/DDBJ databases">
        <title>High-quality genome of Scylla paramamosain provides insights in environmental adaptation.</title>
        <authorList>
            <person name="Zhang L."/>
        </authorList>
    </citation>
    <scope>NUCLEOTIDE SEQUENCE [LARGE SCALE GENOMIC DNA]</scope>
    <source>
        <strain evidence="18">LZ_2023a</strain>
        <tissue evidence="18">Muscle</tissue>
    </source>
</reference>
<evidence type="ECO:0000256" key="10">
    <source>
        <dbReference type="ARBA" id="ARBA00023157"/>
    </source>
</evidence>
<gene>
    <name evidence="18" type="ORF">O3P69_009186</name>
</gene>
<keyword evidence="6" id="KW-0732">Signal</keyword>
<keyword evidence="8 15" id="KW-0720">Serine protease</keyword>
<dbReference type="FunFam" id="2.40.10.10:FF:000002">
    <property type="entry name" value="Transmembrane protease serine"/>
    <property type="match status" value="1"/>
</dbReference>
<dbReference type="CDD" id="cd00190">
    <property type="entry name" value="Tryp_SPc"/>
    <property type="match status" value="1"/>
</dbReference>
<evidence type="ECO:0000313" key="18">
    <source>
        <dbReference type="EMBL" id="KAK8384252.1"/>
    </source>
</evidence>
<feature type="domain" description="CUB" evidence="16">
    <location>
        <begin position="82"/>
        <end position="188"/>
    </location>
</feature>
<dbReference type="InterPro" id="IPR009003">
    <property type="entry name" value="Peptidase_S1_PA"/>
</dbReference>
<comment type="function">
    <text evidence="2">Acrosin is the major protease of mammalian spermatozoa. It is a serine protease of trypsin-like cleavage specificity, it is synthesized in a zymogen form, proacrosin and stored in the acrosome.</text>
</comment>
<dbReference type="SUPFAM" id="SSF50494">
    <property type="entry name" value="Trypsin-like serine proteases"/>
    <property type="match status" value="1"/>
</dbReference>
<evidence type="ECO:0000256" key="3">
    <source>
        <dbReference type="ARBA" id="ARBA00012050"/>
    </source>
</evidence>
<dbReference type="PRINTS" id="PR00722">
    <property type="entry name" value="CHYMOTRYPSIN"/>
</dbReference>
<sequence>MGVLPPSTHPPHVTRGLGPVVSAAIKSGGRQRFVSQAPAAEDMKACCVLVLVAVACVPALAQEGGVYVEPKQGEYVEPKQSCGGKMTVGVDGVVVTSPSFPDNYGNRQKCNWKITAENPDAYLSIYCQDFDVNCRGDKLFVYEGRTLKDKLCGRGARFYSSEGNTVTLKFRTNKRGTRQGFSCMVSSSSVSTTSSKAPEITTPSGNTGSCTCGVPNLNRIVGGEEVSPPNKYPWQVGLKMSNGRNYWCGGSIINDRYVMTAAHCIYGMSETSSGLMVGVGDHNMYSTNDDVSGATRLVAVERIIQHPDYNTRTLDNDIALLKLSEVLDLSQYKELGAVCLPADDSKTYAGEQATASGWGTLSSGGSQPSVLNEVTVPILEPSCWGMSVTANMLCAGLQGGGKDTCQGDSGGPLYVEENSVRVQVGITSWGYGWVSKYVSWIKENTQDATTCQ</sequence>
<evidence type="ECO:0000256" key="6">
    <source>
        <dbReference type="ARBA" id="ARBA00022729"/>
    </source>
</evidence>
<dbReference type="InterPro" id="IPR035914">
    <property type="entry name" value="Sperma_CUB_dom_sf"/>
</dbReference>
<keyword evidence="10" id="KW-1015">Disulfide bond</keyword>
<dbReference type="Pfam" id="PF00431">
    <property type="entry name" value="CUB"/>
    <property type="match status" value="1"/>
</dbReference>
<dbReference type="CDD" id="cd00041">
    <property type="entry name" value="CUB"/>
    <property type="match status" value="1"/>
</dbReference>
<evidence type="ECO:0000256" key="14">
    <source>
        <dbReference type="PROSITE-ProRule" id="PRU00059"/>
    </source>
</evidence>
<keyword evidence="9" id="KW-0865">Zymogen</keyword>
<evidence type="ECO:0000256" key="5">
    <source>
        <dbReference type="ARBA" id="ARBA00022670"/>
    </source>
</evidence>
<dbReference type="PROSITE" id="PS00135">
    <property type="entry name" value="TRYPSIN_SER"/>
    <property type="match status" value="1"/>
</dbReference>
<keyword evidence="11" id="KW-0325">Glycoprotein</keyword>
<dbReference type="GO" id="GO:0004252">
    <property type="term" value="F:serine-type endopeptidase activity"/>
    <property type="evidence" value="ECO:0007669"/>
    <property type="project" value="UniProtKB-EC"/>
</dbReference>
<feature type="domain" description="Peptidase S1" evidence="17">
    <location>
        <begin position="220"/>
        <end position="446"/>
    </location>
</feature>
<dbReference type="Pfam" id="PF00089">
    <property type="entry name" value="Trypsin"/>
    <property type="match status" value="1"/>
</dbReference>
<evidence type="ECO:0000256" key="8">
    <source>
        <dbReference type="ARBA" id="ARBA00022825"/>
    </source>
</evidence>
<organism evidence="18 19">
    <name type="scientific">Scylla paramamosain</name>
    <name type="common">Mud crab</name>
    <dbReference type="NCBI Taxonomy" id="85552"/>
    <lineage>
        <taxon>Eukaryota</taxon>
        <taxon>Metazoa</taxon>
        <taxon>Ecdysozoa</taxon>
        <taxon>Arthropoda</taxon>
        <taxon>Crustacea</taxon>
        <taxon>Multicrustacea</taxon>
        <taxon>Malacostraca</taxon>
        <taxon>Eumalacostraca</taxon>
        <taxon>Eucarida</taxon>
        <taxon>Decapoda</taxon>
        <taxon>Pleocyemata</taxon>
        <taxon>Brachyura</taxon>
        <taxon>Eubrachyura</taxon>
        <taxon>Portunoidea</taxon>
        <taxon>Portunidae</taxon>
        <taxon>Portuninae</taxon>
        <taxon>Scylla</taxon>
    </lineage>
</organism>
<comment type="caution">
    <text evidence="14">Lacks conserved residue(s) required for the propagation of feature annotation.</text>
</comment>
<dbReference type="Gene3D" id="2.60.120.290">
    <property type="entry name" value="Spermadhesin, CUB domain"/>
    <property type="match status" value="1"/>
</dbReference>
<evidence type="ECO:0000256" key="2">
    <source>
        <dbReference type="ARBA" id="ARBA00003042"/>
    </source>
</evidence>
<evidence type="ECO:0000259" key="16">
    <source>
        <dbReference type="PROSITE" id="PS01180"/>
    </source>
</evidence>
<dbReference type="Gene3D" id="2.40.10.10">
    <property type="entry name" value="Trypsin-like serine proteases"/>
    <property type="match status" value="1"/>
</dbReference>
<keyword evidence="19" id="KW-1185">Reference proteome</keyword>
<dbReference type="SMART" id="SM00020">
    <property type="entry name" value="Tryp_SPc"/>
    <property type="match status" value="1"/>
</dbReference>
<evidence type="ECO:0000256" key="13">
    <source>
        <dbReference type="ARBA" id="ARBA00025832"/>
    </source>
</evidence>
<dbReference type="FunFam" id="2.40.10.10:FF:000060">
    <property type="entry name" value="Acrosin"/>
    <property type="match status" value="1"/>
</dbReference>
<dbReference type="InterPro" id="IPR001254">
    <property type="entry name" value="Trypsin_dom"/>
</dbReference>
<dbReference type="PROSITE" id="PS50240">
    <property type="entry name" value="TRYPSIN_DOM"/>
    <property type="match status" value="1"/>
</dbReference>
<dbReference type="InterPro" id="IPR001314">
    <property type="entry name" value="Peptidase_S1A"/>
</dbReference>
<evidence type="ECO:0000256" key="9">
    <source>
        <dbReference type="ARBA" id="ARBA00023145"/>
    </source>
</evidence>
<evidence type="ECO:0000256" key="1">
    <source>
        <dbReference type="ARBA" id="ARBA00001656"/>
    </source>
</evidence>
<evidence type="ECO:0000259" key="17">
    <source>
        <dbReference type="PROSITE" id="PS50240"/>
    </source>
</evidence>
<protein>
    <recommendedName>
        <fullName evidence="4">Acrosin</fullName>
        <ecNumber evidence="3">3.4.21.10</ecNumber>
    </recommendedName>
</protein>
<comment type="subunit">
    <text evidence="13">Heavy chain (catalytic) and a light chain linked by two disulfide bonds. Forms a heterodimer with SERPINA5.</text>
</comment>
<evidence type="ECO:0000256" key="12">
    <source>
        <dbReference type="ARBA" id="ARBA00024195"/>
    </source>
</evidence>
<evidence type="ECO:0000256" key="7">
    <source>
        <dbReference type="ARBA" id="ARBA00022801"/>
    </source>
</evidence>